<dbReference type="Pfam" id="PF03797">
    <property type="entry name" value="Autotransporter"/>
    <property type="match status" value="1"/>
</dbReference>
<dbReference type="InterPro" id="IPR005546">
    <property type="entry name" value="Autotransporte_beta"/>
</dbReference>
<dbReference type="EMBL" id="BSOW01000014">
    <property type="protein sequence ID" value="GLR87342.1"/>
    <property type="molecule type" value="Genomic_DNA"/>
</dbReference>
<sequence length="896" mass="88273">MMISFACAKSIRSDGSRGALRRRLSRPLAALLLGSTALVGVGWMSSAEAGTTDWTGANSNDWYNPGNWSANVPQSTDAVTVDAVTPNGAVVSGGSANAQTLVVGQSGWGTVTVVNGGTLNVLGNVDIAQLAGSTGDVAVVGAGSTLTSGGFITVGTVRAGSLSVLAGGAVTAYAVETSANSGAYGSIDVDGAGSSLKVTTSLTVGNAGEGLLQVANGGSVTIAKNSLIGNTGTGAGLVLVDGANSTFATTGQLIIGSMGAGALTISNGAVVSAAGVGPFVTSAVAIADLGGTGTLNIGAAPGSTPVAPGTLNATTVQFGIGTGTINFNHTGSGYVFAAAISGNGTINQLAGETILTGDSSGFTGGTSVSGGRLAVSGSLGSLVMVANGGILGGSGTVGGIAANTGGIIAPGNYSTLSALGNVNFAPNSVYQVAVNAAGQSDKIASGNIAIINGSTVQVLAGAGNYAASTNYTILTAAAGVNGTFAGVTSNLAFLTPSLSYDANDVYLTLTRNSVSFAAVGVTPNQIATAGGIDSLGMGGAVSNALLNLSASQAQNAFDQLSGEIHASAKNVLIDDSRFTRDAALDRLRAAFDSVGGPSMAAMAYAAVGPVTAPADTDRFAVWARSFGSWGSTGADGNAASLGRSVGGIVVGSDGRVAETWRVGLLGGYGHSNVRVGDRMSSGSSDDYSLGLYGGTQWGNLAFRTGGIYTWHDLSMSRTAAFPGFVDMLRSSYGARTAQVFGEFGYRIDAGRTSAGKLSFEPFANLAYVNLSTGGFVEQGGAAALTSQADKTGVTFTTLGLRGASQVATLSGMGMTARGTLGWRHAYGDTVPLSTLAFSGGSAFTVAGVPIARDAALVEAGLDLAITPTATFGVAYGGQFARSATDQSVKGTFAVRF</sequence>
<dbReference type="NCBIfam" id="TIGR01414">
    <property type="entry name" value="autotrans_barl"/>
    <property type="match status" value="1"/>
</dbReference>
<dbReference type="Proteomes" id="UP001156905">
    <property type="component" value="Unassembled WGS sequence"/>
</dbReference>
<reference evidence="3" key="1">
    <citation type="journal article" date="2019" name="Int. J. Syst. Evol. Microbiol.">
        <title>The Global Catalogue of Microorganisms (GCM) 10K type strain sequencing project: providing services to taxonomists for standard genome sequencing and annotation.</title>
        <authorList>
            <consortium name="The Broad Institute Genomics Platform"/>
            <consortium name="The Broad Institute Genome Sequencing Center for Infectious Disease"/>
            <person name="Wu L."/>
            <person name="Ma J."/>
        </authorList>
    </citation>
    <scope>NUCLEOTIDE SEQUENCE [LARGE SCALE GENOMIC DNA]</scope>
    <source>
        <strain evidence="3">NBRC 102520</strain>
    </source>
</reference>
<name>A0ABQ6AYU4_9BRAD</name>
<dbReference type="RefSeq" id="WP_284268139.1">
    <property type="nucleotide sequence ID" value="NZ_BSOW01000014.1"/>
</dbReference>
<evidence type="ECO:0000259" key="1">
    <source>
        <dbReference type="PROSITE" id="PS51208"/>
    </source>
</evidence>
<evidence type="ECO:0000313" key="3">
    <source>
        <dbReference type="Proteomes" id="UP001156905"/>
    </source>
</evidence>
<dbReference type="SUPFAM" id="SSF103515">
    <property type="entry name" value="Autotransporter"/>
    <property type="match status" value="1"/>
</dbReference>
<comment type="caution">
    <text evidence="2">The sequence shown here is derived from an EMBL/GenBank/DDBJ whole genome shotgun (WGS) entry which is preliminary data.</text>
</comment>
<dbReference type="Gene3D" id="2.40.128.130">
    <property type="entry name" value="Autotransporter beta-domain"/>
    <property type="match status" value="1"/>
</dbReference>
<dbReference type="PROSITE" id="PS51208">
    <property type="entry name" value="AUTOTRANSPORTER"/>
    <property type="match status" value="1"/>
</dbReference>
<dbReference type="InterPro" id="IPR006315">
    <property type="entry name" value="OM_autotransptr_brl_dom"/>
</dbReference>
<dbReference type="SUPFAM" id="SSF51126">
    <property type="entry name" value="Pectin lyase-like"/>
    <property type="match status" value="1"/>
</dbReference>
<protein>
    <recommendedName>
        <fullName evidence="1">Autotransporter domain-containing protein</fullName>
    </recommendedName>
</protein>
<proteinExistence type="predicted"/>
<dbReference type="NCBIfam" id="TIGR04393">
    <property type="entry name" value="rpt_T5SS_PEPC"/>
    <property type="match status" value="3"/>
</dbReference>
<dbReference type="SMART" id="SM00869">
    <property type="entry name" value="Autotransporter"/>
    <property type="match status" value="1"/>
</dbReference>
<feature type="domain" description="Autotransporter" evidence="1">
    <location>
        <begin position="614"/>
        <end position="896"/>
    </location>
</feature>
<evidence type="ECO:0000313" key="2">
    <source>
        <dbReference type="EMBL" id="GLR87342.1"/>
    </source>
</evidence>
<dbReference type="InterPro" id="IPR011050">
    <property type="entry name" value="Pectin_lyase_fold/virulence"/>
</dbReference>
<organism evidence="2 3">
    <name type="scientific">Bradyrhizobium iriomotense</name>
    <dbReference type="NCBI Taxonomy" id="441950"/>
    <lineage>
        <taxon>Bacteria</taxon>
        <taxon>Pseudomonadati</taxon>
        <taxon>Pseudomonadota</taxon>
        <taxon>Alphaproteobacteria</taxon>
        <taxon>Hyphomicrobiales</taxon>
        <taxon>Nitrobacteraceae</taxon>
        <taxon>Bradyrhizobium</taxon>
    </lineage>
</organism>
<dbReference type="InterPro" id="IPR036709">
    <property type="entry name" value="Autotransporte_beta_dom_sf"/>
</dbReference>
<keyword evidence="3" id="KW-1185">Reference proteome</keyword>
<accession>A0ABQ6AYU4</accession>
<gene>
    <name evidence="2" type="ORF">GCM10007857_40530</name>
</gene>
<dbReference type="InterPro" id="IPR030895">
    <property type="entry name" value="T5SS_PEPC_rpt"/>
</dbReference>